<feature type="region of interest" description="Disordered" evidence="1">
    <location>
        <begin position="35"/>
        <end position="89"/>
    </location>
</feature>
<keyword evidence="4" id="KW-1185">Reference proteome</keyword>
<gene>
    <name evidence="3" type="ORF">D7294_21810</name>
</gene>
<sequence>MRSSIRLALPIVATVATFALAGCADDDGHGTFGAIGGGGGEAIDPGDYVPDDSDLPSMPSDEGDTGSDAGTTDGGTTDGGSTDGGLGGGMSDGSFDGDWYVDISNQAESHNLTITGTTVMFFEDQGVEGDYCPSGTFSNGQIQLSGCVQLGSEQWTDTTATATLNSDGTMTVVWASGLQETYTNAY</sequence>
<dbReference type="AlphaFoldDB" id="A0A3A9YTD8"/>
<reference evidence="3 4" key="1">
    <citation type="journal article" date="2014" name="Int. J. Syst. Evol. Microbiol.">
        <title>Streptomyces hoynatensis sp. nov., isolated from deep marine sediment.</title>
        <authorList>
            <person name="Veyisoglu A."/>
            <person name="Sahin N."/>
        </authorList>
    </citation>
    <scope>NUCLEOTIDE SEQUENCE [LARGE SCALE GENOMIC DNA]</scope>
    <source>
        <strain evidence="3 4">KCTC 29097</strain>
    </source>
</reference>
<evidence type="ECO:0000313" key="4">
    <source>
        <dbReference type="Proteomes" id="UP000272474"/>
    </source>
</evidence>
<evidence type="ECO:0008006" key="5">
    <source>
        <dbReference type="Google" id="ProtNLM"/>
    </source>
</evidence>
<accession>A0A3A9YTD8</accession>
<dbReference type="RefSeq" id="WP_120682383.1">
    <property type="nucleotide sequence ID" value="NZ_RBAL01000014.1"/>
</dbReference>
<organism evidence="3 4">
    <name type="scientific">Streptomyces hoynatensis</name>
    <dbReference type="NCBI Taxonomy" id="1141874"/>
    <lineage>
        <taxon>Bacteria</taxon>
        <taxon>Bacillati</taxon>
        <taxon>Actinomycetota</taxon>
        <taxon>Actinomycetes</taxon>
        <taxon>Kitasatosporales</taxon>
        <taxon>Streptomycetaceae</taxon>
        <taxon>Streptomyces</taxon>
    </lineage>
</organism>
<evidence type="ECO:0000313" key="3">
    <source>
        <dbReference type="EMBL" id="RKN39215.1"/>
    </source>
</evidence>
<dbReference type="PROSITE" id="PS51257">
    <property type="entry name" value="PROKAR_LIPOPROTEIN"/>
    <property type="match status" value="1"/>
</dbReference>
<name>A0A3A9YTD8_9ACTN</name>
<evidence type="ECO:0000256" key="2">
    <source>
        <dbReference type="SAM" id="SignalP"/>
    </source>
</evidence>
<proteinExistence type="predicted"/>
<dbReference type="Proteomes" id="UP000272474">
    <property type="component" value="Unassembled WGS sequence"/>
</dbReference>
<feature type="compositionally biased region" description="Gly residues" evidence="1">
    <location>
        <begin position="72"/>
        <end position="89"/>
    </location>
</feature>
<evidence type="ECO:0000256" key="1">
    <source>
        <dbReference type="SAM" id="MobiDB-lite"/>
    </source>
</evidence>
<feature type="chain" id="PRO_5039354088" description="Lipoprotein" evidence="2">
    <location>
        <begin position="22"/>
        <end position="186"/>
    </location>
</feature>
<protein>
    <recommendedName>
        <fullName evidence="5">Lipoprotein</fullName>
    </recommendedName>
</protein>
<feature type="compositionally biased region" description="Low complexity" evidence="1">
    <location>
        <begin position="55"/>
        <end position="71"/>
    </location>
</feature>
<feature type="signal peptide" evidence="2">
    <location>
        <begin position="1"/>
        <end position="21"/>
    </location>
</feature>
<keyword evidence="2" id="KW-0732">Signal</keyword>
<dbReference type="EMBL" id="RBAL01000014">
    <property type="protein sequence ID" value="RKN39215.1"/>
    <property type="molecule type" value="Genomic_DNA"/>
</dbReference>
<comment type="caution">
    <text evidence="3">The sequence shown here is derived from an EMBL/GenBank/DDBJ whole genome shotgun (WGS) entry which is preliminary data.</text>
</comment>